<dbReference type="Pfam" id="PF05036">
    <property type="entry name" value="SPOR"/>
    <property type="match status" value="1"/>
</dbReference>
<comment type="caution">
    <text evidence="5">The sequence shown here is derived from an EMBL/GenBank/DDBJ whole genome shotgun (WGS) entry which is preliminary data.</text>
</comment>
<evidence type="ECO:0000259" key="4">
    <source>
        <dbReference type="PROSITE" id="PS51724"/>
    </source>
</evidence>
<dbReference type="InterPro" id="IPR007730">
    <property type="entry name" value="SPOR-like_dom"/>
</dbReference>
<keyword evidence="3" id="KW-0732">Signal</keyword>
<dbReference type="Proteomes" id="UP000552757">
    <property type="component" value="Unassembled WGS sequence"/>
</dbReference>
<evidence type="ECO:0000256" key="1">
    <source>
        <dbReference type="SAM" id="Coils"/>
    </source>
</evidence>
<name>A0A7W6DF79_9SPHN</name>
<feature type="signal peptide" evidence="3">
    <location>
        <begin position="1"/>
        <end position="20"/>
    </location>
</feature>
<evidence type="ECO:0000256" key="2">
    <source>
        <dbReference type="SAM" id="MobiDB-lite"/>
    </source>
</evidence>
<dbReference type="AlphaFoldDB" id="A0A7W6DF79"/>
<dbReference type="InterPro" id="IPR036680">
    <property type="entry name" value="SPOR-like_sf"/>
</dbReference>
<reference evidence="5 6" key="1">
    <citation type="submission" date="2020-08" db="EMBL/GenBank/DDBJ databases">
        <title>Genomic Encyclopedia of Type Strains, Phase IV (KMG-IV): sequencing the most valuable type-strain genomes for metagenomic binning, comparative biology and taxonomic classification.</title>
        <authorList>
            <person name="Goeker M."/>
        </authorList>
    </citation>
    <scope>NUCLEOTIDE SEQUENCE [LARGE SCALE GENOMIC DNA]</scope>
    <source>
        <strain evidence="5 6">DSM 29348</strain>
    </source>
</reference>
<accession>A0A7W6DF79</accession>
<dbReference type="InterPro" id="IPR011990">
    <property type="entry name" value="TPR-like_helical_dom_sf"/>
</dbReference>
<feature type="coiled-coil region" evidence="1">
    <location>
        <begin position="543"/>
        <end position="590"/>
    </location>
</feature>
<gene>
    <name evidence="5" type="ORF">GGR44_001299</name>
</gene>
<evidence type="ECO:0000313" key="6">
    <source>
        <dbReference type="Proteomes" id="UP000552757"/>
    </source>
</evidence>
<feature type="compositionally biased region" description="Low complexity" evidence="2">
    <location>
        <begin position="259"/>
        <end position="271"/>
    </location>
</feature>
<sequence>MTKAPFWILVAAFAGAPAMAQFSQAELVRPAEAQDLNGHLARLAANPRDVNALIGAGEAALALDDPQAAAGFFARADAIESGNGRIKAGQGRVMLAMQNPAQALTLFDQASRIGYNAANFAPYRALARDLTGDQAGAQEDYRTALKATPDDPELIRRYAASLGISGQVDAAEQVLKPLLYKSDRAAWRYRAFILAMNNRQDDARKIAEQTLPAQLATGLVPYLQKMPYLTGAQKAAAVHLGHFPARIGTQIAAITPTTAAPSANGAPAPATKVAETAPVAPETGPIRRAGVRRSSGDGSPRRAGDRRRKRDTQLAVNDAPAMPVAPAEPEPVPPPPPAPQPTIPLPSAATAVVQPLPEKPAPKPVAPPEVKIAARDAAPGLSANSAPVPASTPASAEAKADPAKVAVAPAPLEPETAAPKPSVATLTPGSSAVRAPSLAPAVQVAMAPRREVVPGPPAPVVEKPAPATETPAPQAASSPAPAPVDATSAGAVEPAPATPADSATAAPPPDPQATRTLADIIRAIDVPDSELRHDVAPVDLTEIEKIQAARRAAQEAAAEKAKKVAAARAKAEADARAKAEAAEKKRLADNPSRNWVQVGVGQSRSALGFTMKKLRARYSVLAPQDAWAASWGRTNRLLVGPFASFARAKAVEEELKAKGADVFAWQSKAGEEVDRIGN</sequence>
<dbReference type="EMBL" id="JACIEB010000002">
    <property type="protein sequence ID" value="MBB3981652.1"/>
    <property type="molecule type" value="Genomic_DNA"/>
</dbReference>
<feature type="region of interest" description="Disordered" evidence="2">
    <location>
        <begin position="357"/>
        <end position="436"/>
    </location>
</feature>
<protein>
    <submittedName>
        <fullName evidence="5">Flp pilus assembly protein TadD</fullName>
    </submittedName>
</protein>
<feature type="compositionally biased region" description="Low complexity" evidence="2">
    <location>
        <begin position="460"/>
        <end position="505"/>
    </location>
</feature>
<dbReference type="SUPFAM" id="SSF48452">
    <property type="entry name" value="TPR-like"/>
    <property type="match status" value="1"/>
</dbReference>
<dbReference type="SUPFAM" id="SSF110997">
    <property type="entry name" value="Sporulation related repeat"/>
    <property type="match status" value="1"/>
</dbReference>
<feature type="region of interest" description="Disordered" evidence="2">
    <location>
        <begin position="448"/>
        <end position="513"/>
    </location>
</feature>
<evidence type="ECO:0000256" key="3">
    <source>
        <dbReference type="SAM" id="SignalP"/>
    </source>
</evidence>
<dbReference type="Gene3D" id="1.25.40.10">
    <property type="entry name" value="Tetratricopeptide repeat domain"/>
    <property type="match status" value="1"/>
</dbReference>
<feature type="domain" description="SPOR" evidence="4">
    <location>
        <begin position="588"/>
        <end position="669"/>
    </location>
</feature>
<keyword evidence="6" id="KW-1185">Reference proteome</keyword>
<dbReference type="GO" id="GO:0042834">
    <property type="term" value="F:peptidoglycan binding"/>
    <property type="evidence" value="ECO:0007669"/>
    <property type="project" value="InterPro"/>
</dbReference>
<feature type="compositionally biased region" description="Low complexity" evidence="2">
    <location>
        <begin position="382"/>
        <end position="421"/>
    </location>
</feature>
<organism evidence="5 6">
    <name type="scientific">Sphingobium fontiphilum</name>
    <dbReference type="NCBI Taxonomy" id="944425"/>
    <lineage>
        <taxon>Bacteria</taxon>
        <taxon>Pseudomonadati</taxon>
        <taxon>Pseudomonadota</taxon>
        <taxon>Alphaproteobacteria</taxon>
        <taxon>Sphingomonadales</taxon>
        <taxon>Sphingomonadaceae</taxon>
        <taxon>Sphingobium</taxon>
    </lineage>
</organism>
<proteinExistence type="predicted"/>
<evidence type="ECO:0000313" key="5">
    <source>
        <dbReference type="EMBL" id="MBB3981652.1"/>
    </source>
</evidence>
<feature type="region of interest" description="Disordered" evidence="2">
    <location>
        <begin position="259"/>
        <end position="345"/>
    </location>
</feature>
<feature type="chain" id="PRO_5030742339" evidence="3">
    <location>
        <begin position="21"/>
        <end position="678"/>
    </location>
</feature>
<feature type="compositionally biased region" description="Pro residues" evidence="2">
    <location>
        <begin position="326"/>
        <end position="344"/>
    </location>
</feature>
<keyword evidence="1" id="KW-0175">Coiled coil</keyword>
<dbReference type="PROSITE" id="PS51724">
    <property type="entry name" value="SPOR"/>
    <property type="match status" value="1"/>
</dbReference>
<feature type="compositionally biased region" description="Pro residues" evidence="2">
    <location>
        <begin position="357"/>
        <end position="367"/>
    </location>
</feature>